<sequence length="131" mass="14315">MEKAADSTEHMCPLPSSGPPKASTNKDSHALVTQMINSAPVVVFSKTYCPYCKKAKQALSTFRMSSDLYKIIELNEREDCDKIQDILLQITGARSVPRVFIGGKCIGGCDDTMAAQRDGRLDQFLKEAGAI</sequence>
<feature type="region of interest" description="Disordered" evidence="6">
    <location>
        <begin position="1"/>
        <end position="26"/>
    </location>
</feature>
<gene>
    <name evidence="8" type="ORF">X798_04908</name>
</gene>
<evidence type="ECO:0000313" key="9">
    <source>
        <dbReference type="Proteomes" id="UP000242913"/>
    </source>
</evidence>
<dbReference type="FunFam" id="3.40.30.10:FF:000093">
    <property type="entry name" value="Glutaredoxin 2"/>
    <property type="match status" value="1"/>
</dbReference>
<dbReference type="EMBL" id="KZ270015">
    <property type="protein sequence ID" value="OZC08115.1"/>
    <property type="molecule type" value="Genomic_DNA"/>
</dbReference>
<comment type="function">
    <text evidence="1">Has a glutathione-disulfide oxidoreductase activity in the presence of NADPH and glutathione reductase. Reduces low molecular weight disulfides and proteins.</text>
</comment>
<proteinExistence type="predicted"/>
<dbReference type="InterPro" id="IPR014025">
    <property type="entry name" value="Glutaredoxin_subgr"/>
</dbReference>
<evidence type="ECO:0000259" key="7">
    <source>
        <dbReference type="Pfam" id="PF00462"/>
    </source>
</evidence>
<keyword evidence="4" id="KW-1015">Disulfide bond</keyword>
<evidence type="ECO:0000256" key="3">
    <source>
        <dbReference type="ARBA" id="ARBA00022982"/>
    </source>
</evidence>
<dbReference type="InterPro" id="IPR011899">
    <property type="entry name" value="Glutaredoxin_euk/vir"/>
</dbReference>
<evidence type="ECO:0000256" key="4">
    <source>
        <dbReference type="ARBA" id="ARBA00023157"/>
    </source>
</evidence>
<feature type="domain" description="Glutaredoxin" evidence="7">
    <location>
        <begin position="41"/>
        <end position="106"/>
    </location>
</feature>
<protein>
    <submittedName>
        <fullName evidence="8">Glutaredoxin</fullName>
    </submittedName>
</protein>
<dbReference type="Proteomes" id="UP000242913">
    <property type="component" value="Unassembled WGS sequence"/>
</dbReference>
<keyword evidence="2" id="KW-0813">Transport</keyword>
<dbReference type="NCBIfam" id="TIGR02180">
    <property type="entry name" value="GRX_euk"/>
    <property type="match status" value="1"/>
</dbReference>
<accession>A0A238BTU6</accession>
<keyword evidence="9" id="KW-1185">Reference proteome</keyword>
<dbReference type="CDD" id="cd03419">
    <property type="entry name" value="GRX_GRXh_1_2_like"/>
    <property type="match status" value="1"/>
</dbReference>
<dbReference type="Gene3D" id="3.40.30.10">
    <property type="entry name" value="Glutaredoxin"/>
    <property type="match status" value="1"/>
</dbReference>
<name>A0A238BTU6_9BILA</name>
<dbReference type="PANTHER" id="PTHR45694">
    <property type="entry name" value="GLUTAREDOXIN 2"/>
    <property type="match status" value="1"/>
</dbReference>
<dbReference type="InterPro" id="IPR036249">
    <property type="entry name" value="Thioredoxin-like_sf"/>
</dbReference>
<dbReference type="InterPro" id="IPR011767">
    <property type="entry name" value="GLR_AS"/>
</dbReference>
<dbReference type="Pfam" id="PF00462">
    <property type="entry name" value="Glutaredoxin"/>
    <property type="match status" value="1"/>
</dbReference>
<dbReference type="InterPro" id="IPR002109">
    <property type="entry name" value="Glutaredoxin"/>
</dbReference>
<evidence type="ECO:0000256" key="5">
    <source>
        <dbReference type="ARBA" id="ARBA00023284"/>
    </source>
</evidence>
<evidence type="ECO:0000313" key="8">
    <source>
        <dbReference type="EMBL" id="OZC08115.1"/>
    </source>
</evidence>
<dbReference type="PROSITE" id="PS51354">
    <property type="entry name" value="GLUTAREDOXIN_2"/>
    <property type="match status" value="1"/>
</dbReference>
<evidence type="ECO:0000256" key="6">
    <source>
        <dbReference type="SAM" id="MobiDB-lite"/>
    </source>
</evidence>
<keyword evidence="5" id="KW-0676">Redox-active center</keyword>
<dbReference type="SUPFAM" id="SSF52833">
    <property type="entry name" value="Thioredoxin-like"/>
    <property type="match status" value="1"/>
</dbReference>
<evidence type="ECO:0000256" key="2">
    <source>
        <dbReference type="ARBA" id="ARBA00022448"/>
    </source>
</evidence>
<dbReference type="GO" id="GO:0005737">
    <property type="term" value="C:cytoplasm"/>
    <property type="evidence" value="ECO:0007669"/>
    <property type="project" value="TreeGrafter"/>
</dbReference>
<dbReference type="GO" id="GO:0034599">
    <property type="term" value="P:cellular response to oxidative stress"/>
    <property type="evidence" value="ECO:0007669"/>
    <property type="project" value="TreeGrafter"/>
</dbReference>
<dbReference type="OrthoDB" id="418495at2759"/>
<dbReference type="GO" id="GO:0015038">
    <property type="term" value="F:glutathione disulfide oxidoreductase activity"/>
    <property type="evidence" value="ECO:0007669"/>
    <property type="project" value="TreeGrafter"/>
</dbReference>
<keyword evidence="3" id="KW-0249">Electron transport</keyword>
<dbReference type="PANTHER" id="PTHR45694:SF18">
    <property type="entry name" value="GLUTAREDOXIN-1-RELATED"/>
    <property type="match status" value="1"/>
</dbReference>
<dbReference type="AlphaFoldDB" id="A0A238BTU6"/>
<evidence type="ECO:0000256" key="1">
    <source>
        <dbReference type="ARBA" id="ARBA00002549"/>
    </source>
</evidence>
<reference evidence="8 9" key="1">
    <citation type="submission" date="2015-12" db="EMBL/GenBank/DDBJ databases">
        <title>Draft genome of the nematode, Onchocerca flexuosa.</title>
        <authorList>
            <person name="Mitreva M."/>
        </authorList>
    </citation>
    <scope>NUCLEOTIDE SEQUENCE [LARGE SCALE GENOMIC DNA]</scope>
    <source>
        <strain evidence="8">Red Deer</strain>
    </source>
</reference>
<dbReference type="PRINTS" id="PR00160">
    <property type="entry name" value="GLUTAREDOXIN"/>
</dbReference>
<organism evidence="8 9">
    <name type="scientific">Onchocerca flexuosa</name>
    <dbReference type="NCBI Taxonomy" id="387005"/>
    <lineage>
        <taxon>Eukaryota</taxon>
        <taxon>Metazoa</taxon>
        <taxon>Ecdysozoa</taxon>
        <taxon>Nematoda</taxon>
        <taxon>Chromadorea</taxon>
        <taxon>Rhabditida</taxon>
        <taxon>Spirurina</taxon>
        <taxon>Spiruromorpha</taxon>
        <taxon>Filarioidea</taxon>
        <taxon>Onchocercidae</taxon>
        <taxon>Onchocerca</taxon>
    </lineage>
</organism>
<dbReference type="PROSITE" id="PS00195">
    <property type="entry name" value="GLUTAREDOXIN_1"/>
    <property type="match status" value="1"/>
</dbReference>